<dbReference type="Proteomes" id="UP001596023">
    <property type="component" value="Unassembled WGS sequence"/>
</dbReference>
<evidence type="ECO:0000313" key="3">
    <source>
        <dbReference type="Proteomes" id="UP001596023"/>
    </source>
</evidence>
<keyword evidence="1" id="KW-0732">Signal</keyword>
<evidence type="ECO:0000256" key="1">
    <source>
        <dbReference type="SAM" id="SignalP"/>
    </source>
</evidence>
<dbReference type="RefSeq" id="WP_380001876.1">
    <property type="nucleotide sequence ID" value="NZ_JBHSGN010000169.1"/>
</dbReference>
<comment type="caution">
    <text evidence="2">The sequence shown here is derived from an EMBL/GenBank/DDBJ whole genome shotgun (WGS) entry which is preliminary data.</text>
</comment>
<reference evidence="3" key="1">
    <citation type="journal article" date="2019" name="Int. J. Syst. Evol. Microbiol.">
        <title>The Global Catalogue of Microorganisms (GCM) 10K type strain sequencing project: providing services to taxonomists for standard genome sequencing and annotation.</title>
        <authorList>
            <consortium name="The Broad Institute Genomics Platform"/>
            <consortium name="The Broad Institute Genome Sequencing Center for Infectious Disease"/>
            <person name="Wu L."/>
            <person name="Ma J."/>
        </authorList>
    </citation>
    <scope>NUCLEOTIDE SEQUENCE [LARGE SCALE GENOMIC DNA]</scope>
    <source>
        <strain evidence="3">CCUG 66188</strain>
    </source>
</reference>
<feature type="chain" id="PRO_5045417183" description="Outer membrane protein beta-barrel domain-containing protein" evidence="1">
    <location>
        <begin position="23"/>
        <end position="170"/>
    </location>
</feature>
<feature type="signal peptide" evidence="1">
    <location>
        <begin position="1"/>
        <end position="22"/>
    </location>
</feature>
<dbReference type="EMBL" id="JBHSGN010000169">
    <property type="protein sequence ID" value="MFC4677060.1"/>
    <property type="molecule type" value="Genomic_DNA"/>
</dbReference>
<sequence length="170" mass="19444">MKRAFLLFSLLASMTVAGFSQQFDPSKLSVGGNFSLQFGDYTVVGISPQIGYDFSRYLTAGAGFGYTYFKDKHYDYKWSNSYLSFDVFGRFYPVEYLVISIQPEMSRMWQNIKYNDGMEFSESKFVPSFLIGGGVRLGGMIAMIQYDVVQDKNSPYGDNIFYSVGYTFRF</sequence>
<organism evidence="2 3">
    <name type="scientific">Dysgonomonas termitidis</name>
    <dbReference type="NCBI Taxonomy" id="1516126"/>
    <lineage>
        <taxon>Bacteria</taxon>
        <taxon>Pseudomonadati</taxon>
        <taxon>Bacteroidota</taxon>
        <taxon>Bacteroidia</taxon>
        <taxon>Bacteroidales</taxon>
        <taxon>Dysgonomonadaceae</taxon>
        <taxon>Dysgonomonas</taxon>
    </lineage>
</organism>
<evidence type="ECO:0008006" key="4">
    <source>
        <dbReference type="Google" id="ProtNLM"/>
    </source>
</evidence>
<evidence type="ECO:0000313" key="2">
    <source>
        <dbReference type="EMBL" id="MFC4677060.1"/>
    </source>
</evidence>
<keyword evidence="3" id="KW-1185">Reference proteome</keyword>
<name>A0ABV9L3X3_9BACT</name>
<protein>
    <recommendedName>
        <fullName evidence="4">Outer membrane protein beta-barrel domain-containing protein</fullName>
    </recommendedName>
</protein>
<proteinExistence type="predicted"/>
<accession>A0ABV9L3X3</accession>
<gene>
    <name evidence="2" type="ORF">ACFO6W_25595</name>
</gene>